<dbReference type="STRING" id="50990.A0A4Y7PJD4"/>
<evidence type="ECO:0000256" key="8">
    <source>
        <dbReference type="RuleBase" id="RU004398"/>
    </source>
</evidence>
<dbReference type="InterPro" id="IPR013926">
    <property type="entry name" value="CGI121/TPRKB"/>
</dbReference>
<evidence type="ECO:0000256" key="4">
    <source>
        <dbReference type="ARBA" id="ARBA00016009"/>
    </source>
</evidence>
<comment type="function">
    <text evidence="7">Component of the EKC/KEOPS complex that is required for the formation of a threonylcarbamoyl group on adenosine at position 37 (t(6)A37) in tRNAs that read codons beginning with adenine. The complex is probably involved in the transfer of the threonylcarbamoyl moiety of threonylcarbamoyl-AMP (TC-AMP) to the N6 group of A37. CGI121 acts as an allosteric effector that regulates the t(6)A activity of the complex. The EKC/KEOPS complex also promotes both telomere uncapping and telomere elongation. The complex is required for efficient recruitment of transcriptional coactivators. CGI121 is not required for tRNA modification.</text>
</comment>
<evidence type="ECO:0000256" key="2">
    <source>
        <dbReference type="ARBA" id="ARBA00005546"/>
    </source>
</evidence>
<proteinExistence type="inferred from homology"/>
<dbReference type="AlphaFoldDB" id="A0A4Y7PJD4"/>
<protein>
    <recommendedName>
        <fullName evidence="4">EKC/KEOPS complex subunit CGI121</fullName>
    </recommendedName>
    <alternativeName>
        <fullName evidence="3">EKC/KEOPS complex subunit cgi121</fullName>
    </alternativeName>
</protein>
<keyword evidence="6 8" id="KW-0539">Nucleus</keyword>
<evidence type="ECO:0000256" key="6">
    <source>
        <dbReference type="ARBA" id="ARBA00023242"/>
    </source>
</evidence>
<dbReference type="GO" id="GO:0002949">
    <property type="term" value="P:tRNA threonylcarbamoyladenosine modification"/>
    <property type="evidence" value="ECO:0007669"/>
    <property type="project" value="TreeGrafter"/>
</dbReference>
<reference evidence="9 10" key="1">
    <citation type="submission" date="2018-06" db="EMBL/GenBank/DDBJ databases">
        <title>A transcriptomic atlas of mushroom development highlights an independent origin of complex multicellularity.</title>
        <authorList>
            <consortium name="DOE Joint Genome Institute"/>
            <person name="Krizsan K."/>
            <person name="Almasi E."/>
            <person name="Merenyi Z."/>
            <person name="Sahu N."/>
            <person name="Viragh M."/>
            <person name="Koszo T."/>
            <person name="Mondo S."/>
            <person name="Kiss B."/>
            <person name="Balint B."/>
            <person name="Kues U."/>
            <person name="Barry K."/>
            <person name="Hegedus J.C."/>
            <person name="Henrissat B."/>
            <person name="Johnson J."/>
            <person name="Lipzen A."/>
            <person name="Ohm R."/>
            <person name="Nagy I."/>
            <person name="Pangilinan J."/>
            <person name="Yan J."/>
            <person name="Xiong Y."/>
            <person name="Grigoriev I.V."/>
            <person name="Hibbett D.S."/>
            <person name="Nagy L.G."/>
        </authorList>
    </citation>
    <scope>NUCLEOTIDE SEQUENCE [LARGE SCALE GENOMIC DNA]</scope>
    <source>
        <strain evidence="9 10">SZMC22713</strain>
    </source>
</reference>
<evidence type="ECO:0000313" key="9">
    <source>
        <dbReference type="EMBL" id="TDL14659.1"/>
    </source>
</evidence>
<comment type="subcellular location">
    <subcellularLocation>
        <location evidence="1">Nucleus</location>
    </subcellularLocation>
</comment>
<gene>
    <name evidence="9" type="ORF">BD410DRAFT_181033</name>
</gene>
<sequence>MESYLYDEFPDNVCTVHIALFVDVANAAPLRARLVRASTLEGVEGDAEREAVNFAFIDAKLVTSRLHVQTALYQSIIAFTQSALKTKTVHSEVLWSLNPTNNITEALRRFGISDSSTAIVVARVGPQSDRSVIEEQMREVIQGRLVPLDLHNLTDWSAIKKYYKLNTDPVIVAQGQNLNRQRTTIDELVTSFVAMKSVMS</sequence>
<dbReference type="Gene3D" id="3.30.2380.10">
    <property type="entry name" value="CGI121/TPRKB"/>
    <property type="match status" value="1"/>
</dbReference>
<dbReference type="PANTHER" id="PTHR15840:SF10">
    <property type="entry name" value="EKC_KEOPS COMPLEX SUBUNIT TPRKB"/>
    <property type="match status" value="1"/>
</dbReference>
<dbReference type="Pfam" id="PF08617">
    <property type="entry name" value="CGI-121"/>
    <property type="match status" value="1"/>
</dbReference>
<organism evidence="9 10">
    <name type="scientific">Rickenella mellea</name>
    <dbReference type="NCBI Taxonomy" id="50990"/>
    <lineage>
        <taxon>Eukaryota</taxon>
        <taxon>Fungi</taxon>
        <taxon>Dikarya</taxon>
        <taxon>Basidiomycota</taxon>
        <taxon>Agaricomycotina</taxon>
        <taxon>Agaricomycetes</taxon>
        <taxon>Hymenochaetales</taxon>
        <taxon>Rickenellaceae</taxon>
        <taxon>Rickenella</taxon>
    </lineage>
</organism>
<dbReference type="GO" id="GO:0005634">
    <property type="term" value="C:nucleus"/>
    <property type="evidence" value="ECO:0007669"/>
    <property type="project" value="UniProtKB-SubCell"/>
</dbReference>
<evidence type="ECO:0000313" key="10">
    <source>
        <dbReference type="Proteomes" id="UP000294933"/>
    </source>
</evidence>
<dbReference type="NCBIfam" id="NF011465">
    <property type="entry name" value="PRK14886.1-1"/>
    <property type="match status" value="1"/>
</dbReference>
<name>A0A4Y7PJD4_9AGAM</name>
<dbReference type="InterPro" id="IPR036504">
    <property type="entry name" value="CGI121/TPRKB_sf"/>
</dbReference>
<dbReference type="GO" id="GO:0000408">
    <property type="term" value="C:EKC/KEOPS complex"/>
    <property type="evidence" value="ECO:0007669"/>
    <property type="project" value="TreeGrafter"/>
</dbReference>
<dbReference type="VEuPathDB" id="FungiDB:BD410DRAFT_181033"/>
<dbReference type="PANTHER" id="PTHR15840">
    <property type="entry name" value="CGI-121 FAMILY MEMBER"/>
    <property type="match status" value="1"/>
</dbReference>
<accession>A0A4Y7PJD4</accession>
<keyword evidence="10" id="KW-1185">Reference proteome</keyword>
<dbReference type="Proteomes" id="UP000294933">
    <property type="component" value="Unassembled WGS sequence"/>
</dbReference>
<evidence type="ECO:0000256" key="1">
    <source>
        <dbReference type="ARBA" id="ARBA00004123"/>
    </source>
</evidence>
<dbReference type="OrthoDB" id="329139at2759"/>
<evidence type="ECO:0000256" key="5">
    <source>
        <dbReference type="ARBA" id="ARBA00022694"/>
    </source>
</evidence>
<evidence type="ECO:0000256" key="3">
    <source>
        <dbReference type="ARBA" id="ARBA00015316"/>
    </source>
</evidence>
<evidence type="ECO:0000256" key="7">
    <source>
        <dbReference type="ARBA" id="ARBA00025043"/>
    </source>
</evidence>
<keyword evidence="5" id="KW-0819">tRNA processing</keyword>
<comment type="similarity">
    <text evidence="2 8">Belongs to the CGI121/TPRKB family.</text>
</comment>
<dbReference type="EMBL" id="ML170318">
    <property type="protein sequence ID" value="TDL14659.1"/>
    <property type="molecule type" value="Genomic_DNA"/>
</dbReference>
<dbReference type="GO" id="GO:0005829">
    <property type="term" value="C:cytosol"/>
    <property type="evidence" value="ECO:0007669"/>
    <property type="project" value="TreeGrafter"/>
</dbReference>
<dbReference type="SUPFAM" id="SSF143870">
    <property type="entry name" value="PF0523-like"/>
    <property type="match status" value="1"/>
</dbReference>